<accession>A0A1I8I2Q4</accession>
<proteinExistence type="predicted"/>
<name>A0A1I8I2Q4_9PLAT</name>
<dbReference type="Proteomes" id="UP000095280">
    <property type="component" value="Unplaced"/>
</dbReference>
<reference evidence="3" key="1">
    <citation type="submission" date="2016-11" db="UniProtKB">
        <authorList>
            <consortium name="WormBaseParasite"/>
        </authorList>
    </citation>
    <scope>IDENTIFICATION</scope>
</reference>
<protein>
    <submittedName>
        <fullName evidence="3">Uncharacterized protein</fullName>
    </submittedName>
</protein>
<organism evidence="2 3">
    <name type="scientific">Macrostomum lignano</name>
    <dbReference type="NCBI Taxonomy" id="282301"/>
    <lineage>
        <taxon>Eukaryota</taxon>
        <taxon>Metazoa</taxon>
        <taxon>Spiralia</taxon>
        <taxon>Lophotrochozoa</taxon>
        <taxon>Platyhelminthes</taxon>
        <taxon>Rhabditophora</taxon>
        <taxon>Macrostomorpha</taxon>
        <taxon>Macrostomida</taxon>
        <taxon>Macrostomidae</taxon>
        <taxon>Macrostomum</taxon>
    </lineage>
</organism>
<dbReference type="WBParaSite" id="maker-uti_cns_0009527-snap-gene-0.7-mRNA-1">
    <property type="protein sequence ID" value="maker-uti_cns_0009527-snap-gene-0.7-mRNA-1"/>
    <property type="gene ID" value="maker-uti_cns_0009527-snap-gene-0.7"/>
</dbReference>
<sequence>MSARGYKMVFYGSQSSSQSGRCSALGFEAQDTRYYSTPASGPSRARSAESHSCPGGKFVSLNLNWERVRYLEQKRPNGARNESNEKGMLSRRSKKFNYRKQQPKHSHRLACCCSGHCATCSNAMHGSDWSRQIALLR</sequence>
<evidence type="ECO:0000313" key="2">
    <source>
        <dbReference type="Proteomes" id="UP000095280"/>
    </source>
</evidence>
<evidence type="ECO:0000256" key="1">
    <source>
        <dbReference type="SAM" id="MobiDB-lite"/>
    </source>
</evidence>
<keyword evidence="2" id="KW-1185">Reference proteome</keyword>
<feature type="compositionally biased region" description="Basic residues" evidence="1">
    <location>
        <begin position="89"/>
        <end position="101"/>
    </location>
</feature>
<feature type="region of interest" description="Disordered" evidence="1">
    <location>
        <begin position="74"/>
        <end position="101"/>
    </location>
</feature>
<evidence type="ECO:0000313" key="3">
    <source>
        <dbReference type="WBParaSite" id="maker-uti_cns_0009527-snap-gene-0.7-mRNA-1"/>
    </source>
</evidence>
<dbReference type="AlphaFoldDB" id="A0A1I8I2Q4"/>